<dbReference type="OrthoDB" id="7062874at2"/>
<feature type="region of interest" description="Disordered" evidence="1">
    <location>
        <begin position="22"/>
        <end position="100"/>
    </location>
</feature>
<keyword evidence="4" id="KW-1185">Reference proteome</keyword>
<feature type="compositionally biased region" description="Polar residues" evidence="1">
    <location>
        <begin position="22"/>
        <end position="32"/>
    </location>
</feature>
<name>Q1YR24_9GAMM</name>
<feature type="chain" id="PRO_5004197792" description="Secreted protein" evidence="2">
    <location>
        <begin position="26"/>
        <end position="100"/>
    </location>
</feature>
<keyword evidence="2" id="KW-0732">Signal</keyword>
<dbReference type="EMBL" id="AAPI01000005">
    <property type="protein sequence ID" value="EAS46784.1"/>
    <property type="molecule type" value="Genomic_DNA"/>
</dbReference>
<organism evidence="3 4">
    <name type="scientific">gamma proteobacterium HTCC2207</name>
    <dbReference type="NCBI Taxonomy" id="314287"/>
    <lineage>
        <taxon>Bacteria</taxon>
        <taxon>Pseudomonadati</taxon>
        <taxon>Pseudomonadota</taxon>
        <taxon>Gammaproteobacteria</taxon>
        <taxon>Cellvibrionales</taxon>
        <taxon>Porticoccaceae</taxon>
        <taxon>SAR92 clade</taxon>
    </lineage>
</organism>
<feature type="compositionally biased region" description="Polar residues" evidence="1">
    <location>
        <begin position="55"/>
        <end position="72"/>
    </location>
</feature>
<reference evidence="3 4" key="1">
    <citation type="submission" date="2006-03" db="EMBL/GenBank/DDBJ databases">
        <authorList>
            <person name="Giovannoni S.J."/>
            <person name="Cho J.-C."/>
            <person name="Ferriera S."/>
            <person name="Johnson J."/>
            <person name="Kravitz S."/>
            <person name="Halpern A."/>
            <person name="Remington K."/>
            <person name="Beeson K."/>
            <person name="Tran B."/>
            <person name="Rogers Y.-H."/>
            <person name="Friedman R."/>
            <person name="Venter J.C."/>
        </authorList>
    </citation>
    <scope>NUCLEOTIDE SEQUENCE [LARGE SCALE GENOMIC DNA]</scope>
    <source>
        <strain evidence="3 4">HTCC2207</strain>
    </source>
</reference>
<dbReference type="Proteomes" id="UP000005555">
    <property type="component" value="Unassembled WGS sequence"/>
</dbReference>
<accession>Q1YR24</accession>
<dbReference type="STRING" id="314287.GB2207_04069"/>
<sequence length="100" mass="10699">MMQIVRFLCAAGLIATMLVSSVLSSQEGSQEGPQEGLEERSQTTAGKAEDAIEQEVSQTKPDQASKNQQSATDSDKKPAGDFKPSEEISEDFPVPLPSDI</sequence>
<evidence type="ECO:0000313" key="4">
    <source>
        <dbReference type="Proteomes" id="UP000005555"/>
    </source>
</evidence>
<gene>
    <name evidence="3" type="ORF">GB2207_04069</name>
</gene>
<protein>
    <recommendedName>
        <fullName evidence="5">Secreted protein</fullName>
    </recommendedName>
</protein>
<evidence type="ECO:0000256" key="2">
    <source>
        <dbReference type="SAM" id="SignalP"/>
    </source>
</evidence>
<feature type="compositionally biased region" description="Basic and acidic residues" evidence="1">
    <location>
        <begin position="73"/>
        <end position="86"/>
    </location>
</feature>
<comment type="caution">
    <text evidence="3">The sequence shown here is derived from an EMBL/GenBank/DDBJ whole genome shotgun (WGS) entry which is preliminary data.</text>
</comment>
<dbReference type="HOGENOM" id="CLU_2301773_0_0_6"/>
<feature type="signal peptide" evidence="2">
    <location>
        <begin position="1"/>
        <end position="25"/>
    </location>
</feature>
<evidence type="ECO:0000313" key="3">
    <source>
        <dbReference type="EMBL" id="EAS46784.1"/>
    </source>
</evidence>
<proteinExistence type="predicted"/>
<dbReference type="AlphaFoldDB" id="Q1YR24"/>
<evidence type="ECO:0008006" key="5">
    <source>
        <dbReference type="Google" id="ProtNLM"/>
    </source>
</evidence>
<evidence type="ECO:0000256" key="1">
    <source>
        <dbReference type="SAM" id="MobiDB-lite"/>
    </source>
</evidence>